<dbReference type="GO" id="GO:0042626">
    <property type="term" value="F:ATPase-coupled transmembrane transporter activity"/>
    <property type="evidence" value="ECO:0007669"/>
    <property type="project" value="TreeGrafter"/>
</dbReference>
<feature type="domain" description="ABC transporter" evidence="5">
    <location>
        <begin position="267"/>
        <end position="490"/>
    </location>
</feature>
<dbReference type="InterPro" id="IPR050095">
    <property type="entry name" value="ECF_ABC_transporter_ATP-bd"/>
</dbReference>
<dbReference type="InterPro" id="IPR003439">
    <property type="entry name" value="ABC_transporter-like_ATP-bd"/>
</dbReference>
<comment type="caution">
    <text evidence="6">The sequence shown here is derived from an EMBL/GenBank/DDBJ whole genome shotgun (WGS) entry which is preliminary data.</text>
</comment>
<keyword evidence="2" id="KW-0813">Transport</keyword>
<evidence type="ECO:0000256" key="2">
    <source>
        <dbReference type="ARBA" id="ARBA00022448"/>
    </source>
</evidence>
<dbReference type="PROSITE" id="PS50893">
    <property type="entry name" value="ABC_TRANSPORTER_2"/>
    <property type="match status" value="2"/>
</dbReference>
<protein>
    <submittedName>
        <fullName evidence="6">ABC transporter ATP-binding protein</fullName>
    </submittedName>
</protein>
<evidence type="ECO:0000256" key="4">
    <source>
        <dbReference type="ARBA" id="ARBA00022840"/>
    </source>
</evidence>
<dbReference type="Pfam" id="PF00005">
    <property type="entry name" value="ABC_tran"/>
    <property type="match status" value="2"/>
</dbReference>
<dbReference type="GO" id="GO:0043190">
    <property type="term" value="C:ATP-binding cassette (ABC) transporter complex"/>
    <property type="evidence" value="ECO:0007669"/>
    <property type="project" value="TreeGrafter"/>
</dbReference>
<dbReference type="GO" id="GO:0005524">
    <property type="term" value="F:ATP binding"/>
    <property type="evidence" value="ECO:0007669"/>
    <property type="project" value="UniProtKB-KW"/>
</dbReference>
<dbReference type="InterPro" id="IPR003593">
    <property type="entry name" value="AAA+_ATPase"/>
</dbReference>
<reference evidence="6 7" key="1">
    <citation type="submission" date="2020-04" db="EMBL/GenBank/DDBJ databases">
        <title>Arthrobacter sp. nov.</title>
        <authorList>
            <person name="Liu S."/>
        </authorList>
    </citation>
    <scope>NUCLEOTIDE SEQUENCE [LARGE SCALE GENOMIC DNA]</scope>
    <source>
        <strain evidence="6 7">E918</strain>
    </source>
</reference>
<keyword evidence="4 6" id="KW-0067">ATP-binding</keyword>
<sequence>MEVEVGSYRYPDSTRPVLSGLRLSVAPGTLTVVAGASGSGKSTLGGIMAGYLPAGTGGRLAGRIRLAGQTVEYDGGGEPPVVNLRQWARHVAYVPQDARTYLSMIRSTVEEELAFGLENFAVPPESMSARIAAVAARLDLEPLLQRDPARLSGGQERLVAIAAAAVSGAGVLVLDEPLAGLDEGAAARVAATVGVLRAAGTAVVVLTQALDALASGASHALLLQDGTPVACGPDPVRRQAAGVGVVVPGTAVGAALPAPPSGAEVLLEYRGVGFGYPAPGRPGRRKRIPSAGPRLLDGLDLAVHAGECVALTGANGTGKTTLLKMALGLVRPDAGTVRVAGFDAGTAAVAALASVAGFLFQNPADQLFERTVRREVAFGSPRSRPGPEAVHAALEACGLTGSAEAHPYELPAARRRLVALATVLARAPKVLVLDEPTVALDGHGRQLLGKVLARAAEQGAAVLLSTHDPDFARSHCHRTVALEGAMQRSA</sequence>
<evidence type="ECO:0000256" key="1">
    <source>
        <dbReference type="ARBA" id="ARBA00005417"/>
    </source>
</evidence>
<dbReference type="RefSeq" id="WP_168486215.1">
    <property type="nucleotide sequence ID" value="NZ_JAAZSQ010000008.1"/>
</dbReference>
<dbReference type="EMBL" id="JAAZSQ010000008">
    <property type="protein sequence ID" value="NKX54868.1"/>
    <property type="molecule type" value="Genomic_DNA"/>
</dbReference>
<dbReference type="SUPFAM" id="SSF52540">
    <property type="entry name" value="P-loop containing nucleoside triphosphate hydrolases"/>
    <property type="match status" value="2"/>
</dbReference>
<dbReference type="CDD" id="cd03225">
    <property type="entry name" value="ABC_cobalt_CbiO_domain1"/>
    <property type="match status" value="2"/>
</dbReference>
<feature type="domain" description="ABC transporter" evidence="5">
    <location>
        <begin position="3"/>
        <end position="250"/>
    </location>
</feature>
<dbReference type="AlphaFoldDB" id="A0A7X6HD02"/>
<dbReference type="Proteomes" id="UP000544090">
    <property type="component" value="Unassembled WGS sequence"/>
</dbReference>
<evidence type="ECO:0000313" key="6">
    <source>
        <dbReference type="EMBL" id="NKX54868.1"/>
    </source>
</evidence>
<comment type="similarity">
    <text evidence="1">Belongs to the ABC transporter superfamily.</text>
</comment>
<gene>
    <name evidence="6" type="ORF">HGG74_10015</name>
</gene>
<accession>A0A7X6HD02</accession>
<evidence type="ECO:0000259" key="5">
    <source>
        <dbReference type="PROSITE" id="PS50893"/>
    </source>
</evidence>
<dbReference type="SMART" id="SM00382">
    <property type="entry name" value="AAA"/>
    <property type="match status" value="2"/>
</dbReference>
<name>A0A7X6HD02_9MICC</name>
<organism evidence="6 7">
    <name type="scientific">Arthrobacter mobilis</name>
    <dbReference type="NCBI Taxonomy" id="2724944"/>
    <lineage>
        <taxon>Bacteria</taxon>
        <taxon>Bacillati</taxon>
        <taxon>Actinomycetota</taxon>
        <taxon>Actinomycetes</taxon>
        <taxon>Micrococcales</taxon>
        <taxon>Micrococcaceae</taxon>
        <taxon>Arthrobacter</taxon>
    </lineage>
</organism>
<dbReference type="PANTHER" id="PTHR43553">
    <property type="entry name" value="HEAVY METAL TRANSPORTER"/>
    <property type="match status" value="1"/>
</dbReference>
<dbReference type="InterPro" id="IPR027417">
    <property type="entry name" value="P-loop_NTPase"/>
</dbReference>
<keyword evidence="3" id="KW-0547">Nucleotide-binding</keyword>
<dbReference type="GO" id="GO:0016887">
    <property type="term" value="F:ATP hydrolysis activity"/>
    <property type="evidence" value="ECO:0007669"/>
    <property type="project" value="InterPro"/>
</dbReference>
<dbReference type="InterPro" id="IPR015856">
    <property type="entry name" value="ABC_transpr_CbiO/EcfA_su"/>
</dbReference>
<dbReference type="PANTHER" id="PTHR43553:SF24">
    <property type="entry name" value="ENERGY-COUPLING FACTOR TRANSPORTER ATP-BINDING PROTEIN ECFA1"/>
    <property type="match status" value="1"/>
</dbReference>
<evidence type="ECO:0000313" key="7">
    <source>
        <dbReference type="Proteomes" id="UP000544090"/>
    </source>
</evidence>
<evidence type="ECO:0000256" key="3">
    <source>
        <dbReference type="ARBA" id="ARBA00022741"/>
    </source>
</evidence>
<proteinExistence type="inferred from homology"/>
<keyword evidence="7" id="KW-1185">Reference proteome</keyword>
<dbReference type="Gene3D" id="3.40.50.300">
    <property type="entry name" value="P-loop containing nucleotide triphosphate hydrolases"/>
    <property type="match status" value="2"/>
</dbReference>